<organism evidence="2 3">
    <name type="scientific">Thioalkalivibrio versutus</name>
    <dbReference type="NCBI Taxonomy" id="106634"/>
    <lineage>
        <taxon>Bacteria</taxon>
        <taxon>Pseudomonadati</taxon>
        <taxon>Pseudomonadota</taxon>
        <taxon>Gammaproteobacteria</taxon>
        <taxon>Chromatiales</taxon>
        <taxon>Ectothiorhodospiraceae</taxon>
        <taxon>Thioalkalivibrio</taxon>
    </lineage>
</organism>
<keyword evidence="3" id="KW-1185">Reference proteome</keyword>
<gene>
    <name evidence="2" type="ORF">TVD_03300</name>
</gene>
<dbReference type="PROSITE" id="PS50994">
    <property type="entry name" value="INTEGRASE"/>
    <property type="match status" value="1"/>
</dbReference>
<dbReference type="PATRIC" id="fig|106634.4.peg.673"/>
<proteinExistence type="predicted"/>
<accession>A0A0G3G572</accession>
<dbReference type="AlphaFoldDB" id="A0A0G3G572"/>
<reference evidence="2 3" key="1">
    <citation type="submission" date="2015-04" db="EMBL/GenBank/DDBJ databases">
        <title>Complete Sequence for the Genome of the Thioalkalivibrio versutus D301.</title>
        <authorList>
            <person name="Mu T."/>
            <person name="Zhou J."/>
            <person name="Xu X."/>
        </authorList>
    </citation>
    <scope>NUCLEOTIDE SEQUENCE [LARGE SCALE GENOMIC DNA]</scope>
    <source>
        <strain evidence="2 3">D301</strain>
    </source>
</reference>
<evidence type="ECO:0000259" key="1">
    <source>
        <dbReference type="PROSITE" id="PS50994"/>
    </source>
</evidence>
<dbReference type="InterPro" id="IPR001584">
    <property type="entry name" value="Integrase_cat-core"/>
</dbReference>
<dbReference type="Pfam" id="PF13683">
    <property type="entry name" value="rve_3"/>
    <property type="match status" value="1"/>
</dbReference>
<dbReference type="Gene3D" id="3.30.420.10">
    <property type="entry name" value="Ribonuclease H-like superfamily/Ribonuclease H"/>
    <property type="match status" value="1"/>
</dbReference>
<dbReference type="KEGG" id="tvr:TVD_03300"/>
<feature type="domain" description="Integrase catalytic" evidence="1">
    <location>
        <begin position="40"/>
        <end position="219"/>
    </location>
</feature>
<dbReference type="GO" id="GO:0003676">
    <property type="term" value="F:nucleic acid binding"/>
    <property type="evidence" value="ECO:0007669"/>
    <property type="project" value="InterPro"/>
</dbReference>
<evidence type="ECO:0000313" key="3">
    <source>
        <dbReference type="Proteomes" id="UP000064201"/>
    </source>
</evidence>
<dbReference type="InterPro" id="IPR036397">
    <property type="entry name" value="RNaseH_sf"/>
</dbReference>
<dbReference type="SUPFAM" id="SSF53098">
    <property type="entry name" value="Ribonuclease H-like"/>
    <property type="match status" value="1"/>
</dbReference>
<protein>
    <submittedName>
        <fullName evidence="2">Integrase</fullName>
    </submittedName>
</protein>
<dbReference type="InterPro" id="IPR047656">
    <property type="entry name" value="IS481-like_transpos"/>
</dbReference>
<dbReference type="NCBIfam" id="NF033577">
    <property type="entry name" value="transpos_IS481"/>
    <property type="match status" value="1"/>
</dbReference>
<dbReference type="PANTHER" id="PTHR35004">
    <property type="entry name" value="TRANSPOSASE RV3428C-RELATED"/>
    <property type="match status" value="1"/>
</dbReference>
<dbReference type="PANTHER" id="PTHR35004:SF7">
    <property type="entry name" value="INTEGRASE PROTEIN"/>
    <property type="match status" value="1"/>
</dbReference>
<dbReference type="InterPro" id="IPR012337">
    <property type="entry name" value="RNaseH-like_sf"/>
</dbReference>
<sequence length="228" mass="26519">MDRIARFVGVSRASVSRILRREGLNRLAALEPVEPPRRYEHEHPGDLLHLDIKKLARFRHPGHRRTGVRAKDSIGVGYEYVHVAIDDRSRIAFSEIHPAERARDAIAHLEAAVRYYATLGITIRRVLTDNGPCYHARAFSQACRRLGIRHRRTRPYTPRTNGKAERFIQTALREWAYAFTYATSKERKNHLPRWIHDYNWHRPHGSLNQQPPISILGLPEDNLVRLHT</sequence>
<dbReference type="GO" id="GO:0015074">
    <property type="term" value="P:DNA integration"/>
    <property type="evidence" value="ECO:0007669"/>
    <property type="project" value="InterPro"/>
</dbReference>
<dbReference type="Proteomes" id="UP000064201">
    <property type="component" value="Chromosome"/>
</dbReference>
<evidence type="ECO:0000313" key="2">
    <source>
        <dbReference type="EMBL" id="AKJ96403.1"/>
    </source>
</evidence>
<name>A0A0G3G572_9GAMM</name>
<dbReference type="STRING" id="106634.TVD_03300"/>
<dbReference type="EMBL" id="CP011367">
    <property type="protein sequence ID" value="AKJ96403.1"/>
    <property type="molecule type" value="Genomic_DNA"/>
</dbReference>